<evidence type="ECO:0000313" key="1">
    <source>
        <dbReference type="EMBL" id="JAH86781.1"/>
    </source>
</evidence>
<dbReference type="EMBL" id="GBXM01021796">
    <property type="protein sequence ID" value="JAH86781.1"/>
    <property type="molecule type" value="Transcribed_RNA"/>
</dbReference>
<sequence>MLWIHVKPDSKQTAITKNYGMPVKQIKSCDLRNLKELTKTAKAMKSTYSSKEWPLCSQIAPGPMARMTGGSGRHLAPLFTMIRKENTNIVPFECFVLDGT</sequence>
<protein>
    <submittedName>
        <fullName evidence="1">Uncharacterized protein</fullName>
    </submittedName>
</protein>
<proteinExistence type="predicted"/>
<accession>A0A0E9W921</accession>
<reference evidence="1" key="1">
    <citation type="submission" date="2014-11" db="EMBL/GenBank/DDBJ databases">
        <authorList>
            <person name="Amaro Gonzalez C."/>
        </authorList>
    </citation>
    <scope>NUCLEOTIDE SEQUENCE</scope>
</reference>
<name>A0A0E9W921_ANGAN</name>
<dbReference type="AlphaFoldDB" id="A0A0E9W921"/>
<organism evidence="1">
    <name type="scientific">Anguilla anguilla</name>
    <name type="common">European freshwater eel</name>
    <name type="synonym">Muraena anguilla</name>
    <dbReference type="NCBI Taxonomy" id="7936"/>
    <lineage>
        <taxon>Eukaryota</taxon>
        <taxon>Metazoa</taxon>
        <taxon>Chordata</taxon>
        <taxon>Craniata</taxon>
        <taxon>Vertebrata</taxon>
        <taxon>Euteleostomi</taxon>
        <taxon>Actinopterygii</taxon>
        <taxon>Neopterygii</taxon>
        <taxon>Teleostei</taxon>
        <taxon>Anguilliformes</taxon>
        <taxon>Anguillidae</taxon>
        <taxon>Anguilla</taxon>
    </lineage>
</organism>
<reference evidence="1" key="2">
    <citation type="journal article" date="2015" name="Fish Shellfish Immunol.">
        <title>Early steps in the European eel (Anguilla anguilla)-Vibrio vulnificus interaction in the gills: Role of the RtxA13 toxin.</title>
        <authorList>
            <person name="Callol A."/>
            <person name="Pajuelo D."/>
            <person name="Ebbesson L."/>
            <person name="Teles M."/>
            <person name="MacKenzie S."/>
            <person name="Amaro C."/>
        </authorList>
    </citation>
    <scope>NUCLEOTIDE SEQUENCE</scope>
</reference>